<organism evidence="4 5">
    <name type="scientific">Agromyces larvae</name>
    <dbReference type="NCBI Taxonomy" id="2929802"/>
    <lineage>
        <taxon>Bacteria</taxon>
        <taxon>Bacillati</taxon>
        <taxon>Actinomycetota</taxon>
        <taxon>Actinomycetes</taxon>
        <taxon>Micrococcales</taxon>
        <taxon>Microbacteriaceae</taxon>
        <taxon>Agromyces</taxon>
    </lineage>
</organism>
<evidence type="ECO:0000256" key="2">
    <source>
        <dbReference type="SAM" id="SignalP"/>
    </source>
</evidence>
<dbReference type="EMBL" id="CP094528">
    <property type="protein sequence ID" value="UOE45315.1"/>
    <property type="molecule type" value="Genomic_DNA"/>
</dbReference>
<accession>A0ABY4C1N0</accession>
<evidence type="ECO:0000313" key="5">
    <source>
        <dbReference type="Proteomes" id="UP000832097"/>
    </source>
</evidence>
<sequence>MRRRRTSRAILGLAVACLGFTLAGCTAPDPEPTAAPTGRPVPTASAGPADAPTPTLMPDLSATENLPAFDYVNLAVVAANPSAGGRAFIDALVQAGFDKSKMEVTSDVTTLDKPADSIQFAVQFQGECLVGQFGPASGGYHGAVRPLLGTGRCLVGATVPIDW</sequence>
<dbReference type="PROSITE" id="PS51257">
    <property type="entry name" value="PROKAR_LIPOPROTEIN"/>
    <property type="match status" value="1"/>
</dbReference>
<protein>
    <recommendedName>
        <fullName evidence="3">DUF6993 domain-containing protein</fullName>
    </recommendedName>
</protein>
<evidence type="ECO:0000259" key="3">
    <source>
        <dbReference type="Pfam" id="PF22504"/>
    </source>
</evidence>
<feature type="domain" description="DUF6993" evidence="3">
    <location>
        <begin position="75"/>
        <end position="157"/>
    </location>
</feature>
<dbReference type="InterPro" id="IPR054262">
    <property type="entry name" value="DUF6993"/>
</dbReference>
<proteinExistence type="predicted"/>
<name>A0ABY4C1N0_9MICO</name>
<feature type="chain" id="PRO_5045425172" description="DUF6993 domain-containing protein" evidence="2">
    <location>
        <begin position="24"/>
        <end position="163"/>
    </location>
</feature>
<gene>
    <name evidence="4" type="ORF">MTO99_06000</name>
</gene>
<feature type="signal peptide" evidence="2">
    <location>
        <begin position="1"/>
        <end position="23"/>
    </location>
</feature>
<evidence type="ECO:0000256" key="1">
    <source>
        <dbReference type="SAM" id="MobiDB-lite"/>
    </source>
</evidence>
<feature type="region of interest" description="Disordered" evidence="1">
    <location>
        <begin position="29"/>
        <end position="59"/>
    </location>
</feature>
<keyword evidence="2" id="KW-0732">Signal</keyword>
<dbReference type="RefSeq" id="WP_243557802.1">
    <property type="nucleotide sequence ID" value="NZ_CP094528.1"/>
</dbReference>
<dbReference type="Proteomes" id="UP000832097">
    <property type="component" value="Chromosome"/>
</dbReference>
<evidence type="ECO:0000313" key="4">
    <source>
        <dbReference type="EMBL" id="UOE45315.1"/>
    </source>
</evidence>
<keyword evidence="5" id="KW-1185">Reference proteome</keyword>
<dbReference type="Pfam" id="PF22504">
    <property type="entry name" value="DUF6993"/>
    <property type="match status" value="1"/>
</dbReference>
<reference evidence="4 5" key="1">
    <citation type="submission" date="2022-03" db="EMBL/GenBank/DDBJ databases">
        <title>Mucilaginibacter sp. isolated from the gut of Protaetia brevitarsis seulensis larvae.</title>
        <authorList>
            <person name="Won M."/>
            <person name="Kim S.-J."/>
            <person name="Kwon S.-W."/>
        </authorList>
    </citation>
    <scope>NUCLEOTIDE SEQUENCE [LARGE SCALE GENOMIC DNA]</scope>
    <source>
        <strain evidence="4 5">CFWR-12</strain>
    </source>
</reference>